<evidence type="ECO:0008006" key="4">
    <source>
        <dbReference type="Google" id="ProtNLM"/>
    </source>
</evidence>
<keyword evidence="1" id="KW-0732">Signal</keyword>
<accession>A0A1Y2HW15</accession>
<feature type="non-terminal residue" evidence="2">
    <location>
        <position position="280"/>
    </location>
</feature>
<keyword evidence="3" id="KW-1185">Reference proteome</keyword>
<dbReference type="AlphaFoldDB" id="A0A1Y2HW15"/>
<dbReference type="EMBL" id="MCFL01000010">
    <property type="protein sequence ID" value="ORZ37951.1"/>
    <property type="molecule type" value="Genomic_DNA"/>
</dbReference>
<name>A0A1Y2HW15_9FUNG</name>
<protein>
    <recommendedName>
        <fullName evidence="4">Hydrophobic surface binding protein A-domain-containing protein</fullName>
    </recommendedName>
</protein>
<dbReference type="Proteomes" id="UP000193411">
    <property type="component" value="Unassembled WGS sequence"/>
</dbReference>
<organism evidence="2 3">
    <name type="scientific">Catenaria anguillulae PL171</name>
    <dbReference type="NCBI Taxonomy" id="765915"/>
    <lineage>
        <taxon>Eukaryota</taxon>
        <taxon>Fungi</taxon>
        <taxon>Fungi incertae sedis</taxon>
        <taxon>Blastocladiomycota</taxon>
        <taxon>Blastocladiomycetes</taxon>
        <taxon>Blastocladiales</taxon>
        <taxon>Catenariaceae</taxon>
        <taxon>Catenaria</taxon>
    </lineage>
</organism>
<feature type="chain" id="PRO_5012486007" description="Hydrophobic surface binding protein A-domain-containing protein" evidence="1">
    <location>
        <begin position="21"/>
        <end position="280"/>
    </location>
</feature>
<evidence type="ECO:0000313" key="3">
    <source>
        <dbReference type="Proteomes" id="UP000193411"/>
    </source>
</evidence>
<gene>
    <name evidence="2" type="ORF">BCR44DRAFT_43102</name>
</gene>
<evidence type="ECO:0000256" key="1">
    <source>
        <dbReference type="SAM" id="SignalP"/>
    </source>
</evidence>
<feature type="signal peptide" evidence="1">
    <location>
        <begin position="1"/>
        <end position="20"/>
    </location>
</feature>
<reference evidence="2 3" key="1">
    <citation type="submission" date="2016-07" db="EMBL/GenBank/DDBJ databases">
        <title>Pervasive Adenine N6-methylation of Active Genes in Fungi.</title>
        <authorList>
            <consortium name="DOE Joint Genome Institute"/>
            <person name="Mondo S.J."/>
            <person name="Dannebaum R.O."/>
            <person name="Kuo R.C."/>
            <person name="Labutti K."/>
            <person name="Haridas S."/>
            <person name="Kuo A."/>
            <person name="Salamov A."/>
            <person name="Ahrendt S.R."/>
            <person name="Lipzen A."/>
            <person name="Sullivan W."/>
            <person name="Andreopoulos W.B."/>
            <person name="Clum A."/>
            <person name="Lindquist E."/>
            <person name="Daum C."/>
            <person name="Ramamoorthy G.K."/>
            <person name="Gryganskyi A."/>
            <person name="Culley D."/>
            <person name="Magnuson J.K."/>
            <person name="James T.Y."/>
            <person name="O'Malley M.A."/>
            <person name="Stajich J.E."/>
            <person name="Spatafora J.W."/>
            <person name="Visel A."/>
            <person name="Grigoriev I.V."/>
        </authorList>
    </citation>
    <scope>NUCLEOTIDE SEQUENCE [LARGE SCALE GENOMIC DNA]</scope>
    <source>
        <strain evidence="2 3">PL171</strain>
    </source>
</reference>
<proteinExistence type="predicted"/>
<sequence length="280" mass="30359">MRFSILSLALLAVVAVGAPAVPVRNNHTTATANLQERGIGDWLSGNVVEPLIDQQVAPAMRASFDTIFIGTKKAIVFALPRIVNDTVAQAFGLEPIVANVVKCPWPMQTLCNAVFSPIDKIGDAIKSRVKATIDFSLDLTKNTITDITIAEIKYRLLIEQDEAKRQKWGIHGWYKTKINEFVKTVQTALKTRVHGSIETATNGMLVVVPADASAVFDTFLPDGLFKGSVVAEVRDKANELFKGLFGSVREKIQGVMGGLEAKIMVAIEETTKKSIAAAIP</sequence>
<comment type="caution">
    <text evidence="2">The sequence shown here is derived from an EMBL/GenBank/DDBJ whole genome shotgun (WGS) entry which is preliminary data.</text>
</comment>
<evidence type="ECO:0000313" key="2">
    <source>
        <dbReference type="EMBL" id="ORZ37951.1"/>
    </source>
</evidence>